<name>A0ABM6IX17_9BACL</name>
<dbReference type="InterPro" id="IPR014966">
    <property type="entry name" value="FRG-dom"/>
</dbReference>
<accession>A0ABM6IX17</accession>
<keyword evidence="3" id="KW-1185">Reference proteome</keyword>
<dbReference type="EMBL" id="CP019401">
    <property type="protein sequence ID" value="AQU80983.1"/>
    <property type="molecule type" value="Genomic_DNA"/>
</dbReference>
<evidence type="ECO:0000259" key="1">
    <source>
        <dbReference type="SMART" id="SM00901"/>
    </source>
</evidence>
<dbReference type="Proteomes" id="UP000189661">
    <property type="component" value="Chromosome"/>
</dbReference>
<dbReference type="SMART" id="SM00901">
    <property type="entry name" value="FRG"/>
    <property type="match status" value="1"/>
</dbReference>
<sequence length="396" mass="46037">MELINKAIDYVSKHEREFIEGQEESIKELISNIENIHDIISITDQEIKNEVLKLNLEEERFERFFKILTEVKNILSVEKRDEENTSKLVGDELNKYKTFLVQLGLPEEFSIDLSDEKMSLEFKVGADSEITKLVEEATAWDDVNVEDTWATKFGVPIENVKLIGNVSDYIDYVSAFDNSTNYVSRGQKDCSFELKPSLHRIHSSTFKVHSHSYESQFKQKVAFYDSTIKDKVPEEIRAYGQHYGLPTNYLDFTEAHLTSLLFAVEEYSYEKNHSIVYFVDAVSYHQNVIKEEIKLVDFSDSNFKHTKEASYADQSYFVKVGNSHDRIHFQKGCFLKVEPNNDLQNMLTNHSRIAIIKKDAKKLILTELFNLGITFENIYPDIDNLVKTIKFSHEEK</sequence>
<proteinExistence type="predicted"/>
<feature type="domain" description="FRG" evidence="1">
    <location>
        <begin position="178"/>
        <end position="277"/>
    </location>
</feature>
<dbReference type="Pfam" id="PF08867">
    <property type="entry name" value="FRG"/>
    <property type="match status" value="1"/>
</dbReference>
<evidence type="ECO:0000313" key="2">
    <source>
        <dbReference type="EMBL" id="AQU80983.1"/>
    </source>
</evidence>
<organism evidence="2 3">
    <name type="scientific">Planococcus faecalis</name>
    <dbReference type="NCBI Taxonomy" id="1598147"/>
    <lineage>
        <taxon>Bacteria</taxon>
        <taxon>Bacillati</taxon>
        <taxon>Bacillota</taxon>
        <taxon>Bacilli</taxon>
        <taxon>Bacillales</taxon>
        <taxon>Caryophanaceae</taxon>
        <taxon>Planococcus</taxon>
    </lineage>
</organism>
<gene>
    <name evidence="2" type="ORF">AJGP001_03525</name>
</gene>
<protein>
    <recommendedName>
        <fullName evidence="1">FRG domain-containing protein</fullName>
    </recommendedName>
</protein>
<reference evidence="2 3" key="1">
    <citation type="submission" date="2017-01" db="EMBL/GenBank/DDBJ databases">
        <title>Planococcus faecalis genome complete sequence.</title>
        <authorList>
            <person name="Lee P.C."/>
        </authorList>
    </citation>
    <scope>NUCLEOTIDE SEQUENCE [LARGE SCALE GENOMIC DNA]</scope>
    <source>
        <strain evidence="2 3">AJ003</strain>
    </source>
</reference>
<evidence type="ECO:0000313" key="3">
    <source>
        <dbReference type="Proteomes" id="UP000189661"/>
    </source>
</evidence>